<evidence type="ECO:0000256" key="8">
    <source>
        <dbReference type="ARBA" id="ARBA00030117"/>
    </source>
</evidence>
<evidence type="ECO:0000256" key="9">
    <source>
        <dbReference type="SAM" id="MobiDB-lite"/>
    </source>
</evidence>
<evidence type="ECO:0000256" key="5">
    <source>
        <dbReference type="ARBA" id="ARBA00023015"/>
    </source>
</evidence>
<name>A0A6I6HLY9_VARPD</name>
<comment type="similarity">
    <text evidence="1">Belongs to the FlgM family.</text>
</comment>
<evidence type="ECO:0000256" key="4">
    <source>
        <dbReference type="ARBA" id="ARBA00022795"/>
    </source>
</evidence>
<feature type="region of interest" description="Disordered" evidence="9">
    <location>
        <begin position="1"/>
        <end position="52"/>
    </location>
</feature>
<dbReference type="NCBIfam" id="TIGR03824">
    <property type="entry name" value="FlgM_jcvi"/>
    <property type="match status" value="1"/>
</dbReference>
<keyword evidence="11" id="KW-0282">Flagellum</keyword>
<dbReference type="AlphaFoldDB" id="A0A6I6HLY9"/>
<keyword evidence="5" id="KW-0805">Transcription regulation</keyword>
<gene>
    <name evidence="11" type="primary">flgM</name>
    <name evidence="11" type="ORF">GOQ09_21405</name>
</gene>
<dbReference type="InterPro" id="IPR035890">
    <property type="entry name" value="Anti-sigma-28_factor_FlgM_sf"/>
</dbReference>
<keyword evidence="4" id="KW-1005">Bacterial flagellum biogenesis</keyword>
<proteinExistence type="inferred from homology"/>
<dbReference type="InterPro" id="IPR007412">
    <property type="entry name" value="FlgM"/>
</dbReference>
<evidence type="ECO:0000256" key="6">
    <source>
        <dbReference type="ARBA" id="ARBA00023163"/>
    </source>
</evidence>
<dbReference type="GO" id="GO:0044781">
    <property type="term" value="P:bacterial-type flagellum organization"/>
    <property type="evidence" value="ECO:0007669"/>
    <property type="project" value="UniProtKB-KW"/>
</dbReference>
<protein>
    <recommendedName>
        <fullName evidence="2">Negative regulator of flagellin synthesis</fullName>
    </recommendedName>
    <alternativeName>
        <fullName evidence="8">Anti-sigma-28 factor</fullName>
    </alternativeName>
</protein>
<feature type="domain" description="Anti-sigma-28 factor FlgM C-terminal" evidence="10">
    <location>
        <begin position="36"/>
        <end position="85"/>
    </location>
</feature>
<evidence type="ECO:0000313" key="12">
    <source>
        <dbReference type="Proteomes" id="UP000425817"/>
    </source>
</evidence>
<keyword evidence="11" id="KW-0969">Cilium</keyword>
<evidence type="ECO:0000313" key="11">
    <source>
        <dbReference type="EMBL" id="QGW83976.1"/>
    </source>
</evidence>
<comment type="function">
    <text evidence="7">Responsible for the coupling of flagellin expression to flagellar assembly by preventing expression of the flagellin genes when a component of the middle class of proteins is defective. It negatively regulates flagellar genes by inhibiting the activity of FliA by directly binding to FliA.</text>
</comment>
<sequence length="98" mass="10303">MKIDPSAPSATLLTRTSKGASSSPASGTEAVQGGKDVVQLSSGQVHSLPDAPNADFDAARVAAIREDIRAGRYEIHPERIARGLLSSVRELLHENGKL</sequence>
<reference evidence="11 12" key="1">
    <citation type="submission" date="2019-12" db="EMBL/GenBank/DDBJ databases">
        <title>Hybrid Genome Assemblies of two High G+C Isolates from Undergraduate Microbiology Courses.</title>
        <authorList>
            <person name="Ne Ville C.J."/>
            <person name="Enright D."/>
            <person name="Hernandez I."/>
            <person name="Dodsworth J."/>
            <person name="Orwin P.M."/>
        </authorList>
    </citation>
    <scope>NUCLEOTIDE SEQUENCE [LARGE SCALE GENOMIC DNA]</scope>
    <source>
        <strain evidence="11 12">CSUSB</strain>
    </source>
</reference>
<keyword evidence="11" id="KW-0966">Cell projection</keyword>
<keyword evidence="6" id="KW-0804">Transcription</keyword>
<dbReference type="EMBL" id="CP046622">
    <property type="protein sequence ID" value="QGW83976.1"/>
    <property type="molecule type" value="Genomic_DNA"/>
</dbReference>
<evidence type="ECO:0000256" key="2">
    <source>
        <dbReference type="ARBA" id="ARBA00017823"/>
    </source>
</evidence>
<keyword evidence="3" id="KW-0678">Repressor</keyword>
<evidence type="ECO:0000259" key="10">
    <source>
        <dbReference type="Pfam" id="PF04316"/>
    </source>
</evidence>
<dbReference type="Pfam" id="PF04316">
    <property type="entry name" value="FlgM"/>
    <property type="match status" value="1"/>
</dbReference>
<evidence type="ECO:0000256" key="3">
    <source>
        <dbReference type="ARBA" id="ARBA00022491"/>
    </source>
</evidence>
<dbReference type="InterPro" id="IPR031316">
    <property type="entry name" value="FlgM_C"/>
</dbReference>
<dbReference type="SUPFAM" id="SSF101498">
    <property type="entry name" value="Anti-sigma factor FlgM"/>
    <property type="match status" value="1"/>
</dbReference>
<evidence type="ECO:0000256" key="7">
    <source>
        <dbReference type="ARBA" id="ARBA00024739"/>
    </source>
</evidence>
<accession>A0A6I6HLY9</accession>
<dbReference type="OrthoDB" id="5298032at2"/>
<organism evidence="11 12">
    <name type="scientific">Variovorax paradoxus</name>
    <dbReference type="NCBI Taxonomy" id="34073"/>
    <lineage>
        <taxon>Bacteria</taxon>
        <taxon>Pseudomonadati</taxon>
        <taxon>Pseudomonadota</taxon>
        <taxon>Betaproteobacteria</taxon>
        <taxon>Burkholderiales</taxon>
        <taxon>Comamonadaceae</taxon>
        <taxon>Variovorax</taxon>
    </lineage>
</organism>
<feature type="compositionally biased region" description="Polar residues" evidence="9">
    <location>
        <begin position="8"/>
        <end position="26"/>
    </location>
</feature>
<dbReference type="GO" id="GO:0045892">
    <property type="term" value="P:negative regulation of DNA-templated transcription"/>
    <property type="evidence" value="ECO:0007669"/>
    <property type="project" value="InterPro"/>
</dbReference>
<dbReference type="Proteomes" id="UP000425817">
    <property type="component" value="Chromosome"/>
</dbReference>
<evidence type="ECO:0000256" key="1">
    <source>
        <dbReference type="ARBA" id="ARBA00005322"/>
    </source>
</evidence>
<dbReference type="RefSeq" id="WP_157615518.1">
    <property type="nucleotide sequence ID" value="NZ_CP046622.1"/>
</dbReference>